<gene>
    <name evidence="1" type="ORF">PDUR_26485</name>
</gene>
<dbReference type="EMBL" id="CP009288">
    <property type="protein sequence ID" value="AIQ15026.1"/>
    <property type="molecule type" value="Genomic_DNA"/>
</dbReference>
<evidence type="ECO:0008006" key="3">
    <source>
        <dbReference type="Google" id="ProtNLM"/>
    </source>
</evidence>
<name>A0A089HSN8_PAEDU</name>
<keyword evidence="2" id="KW-1185">Reference proteome</keyword>
<dbReference type="eggNOG" id="COG1708">
    <property type="taxonomic scope" value="Bacteria"/>
</dbReference>
<dbReference type="SUPFAM" id="SSF81301">
    <property type="entry name" value="Nucleotidyltransferase"/>
    <property type="match status" value="1"/>
</dbReference>
<evidence type="ECO:0000313" key="1">
    <source>
        <dbReference type="EMBL" id="AIQ15026.1"/>
    </source>
</evidence>
<dbReference type="RefSeq" id="WP_042208704.1">
    <property type="nucleotide sequence ID" value="NZ_CP009288.1"/>
</dbReference>
<proteinExistence type="predicted"/>
<dbReference type="Gene3D" id="3.30.460.10">
    <property type="entry name" value="Beta Polymerase, domain 2"/>
    <property type="match status" value="1"/>
</dbReference>
<dbReference type="AlphaFoldDB" id="A0A089HSN8"/>
<evidence type="ECO:0000313" key="2">
    <source>
        <dbReference type="Proteomes" id="UP000029409"/>
    </source>
</evidence>
<protein>
    <recommendedName>
        <fullName evidence="3">Polymerase nucleotidyl transferase domain-containing protein</fullName>
    </recommendedName>
</protein>
<dbReference type="KEGG" id="pdu:PDUR_26485"/>
<dbReference type="Proteomes" id="UP000029409">
    <property type="component" value="Chromosome"/>
</dbReference>
<reference evidence="1 2" key="1">
    <citation type="submission" date="2014-08" db="EMBL/GenBank/DDBJ databases">
        <title>Comparative genomics of the Paenibacillus odorifer group.</title>
        <authorList>
            <person name="den Bakker H.C."/>
            <person name="Tsai Y.-C."/>
            <person name="Martin N."/>
            <person name="Korlach J."/>
            <person name="Wiedmann M."/>
        </authorList>
    </citation>
    <scope>NUCLEOTIDE SEQUENCE [LARGE SCALE GENOMIC DNA]</scope>
    <source>
        <strain evidence="1 2">DSM 1735</strain>
    </source>
</reference>
<dbReference type="OrthoDB" id="2821267at2"/>
<sequence length="225" mass="26263">MKHYTPQQREHIKECIINNITKIDEVLSVISIGSGAVGFTDELSDIDLYIVIKDDCDKPNFMLRIREQIHESFEVWQSLEMINRSLHVFLLANYLEIDIGYDHLRNVSARRKLWKIEVDKIGDIDNRMHASWNITSQFHGKTSNIDVKSRSEEISTDVWHYLMHCAIAIKRGKFWRALGEMELARNMAVELCGYRTNLETKRYRSVDDLQPIDLLKLNKSVTANP</sequence>
<accession>A0A089HSN8</accession>
<dbReference type="InterPro" id="IPR043519">
    <property type="entry name" value="NT_sf"/>
</dbReference>
<organism evidence="1 2">
    <name type="scientific">Paenibacillus durus</name>
    <name type="common">Paenibacillus azotofixans</name>
    <dbReference type="NCBI Taxonomy" id="44251"/>
    <lineage>
        <taxon>Bacteria</taxon>
        <taxon>Bacillati</taxon>
        <taxon>Bacillota</taxon>
        <taxon>Bacilli</taxon>
        <taxon>Bacillales</taxon>
        <taxon>Paenibacillaceae</taxon>
        <taxon>Paenibacillus</taxon>
    </lineage>
</organism>